<dbReference type="PANTHER" id="PTHR43004">
    <property type="entry name" value="TRK SYSTEM POTASSIUM UPTAKE PROTEIN"/>
    <property type="match status" value="1"/>
</dbReference>
<organism evidence="5 6">
    <name type="scientific">Labedaea rhizosphaerae</name>
    <dbReference type="NCBI Taxonomy" id="598644"/>
    <lineage>
        <taxon>Bacteria</taxon>
        <taxon>Bacillati</taxon>
        <taxon>Actinomycetota</taxon>
        <taxon>Actinomycetes</taxon>
        <taxon>Pseudonocardiales</taxon>
        <taxon>Pseudonocardiaceae</taxon>
        <taxon>Labedaea</taxon>
    </lineage>
</organism>
<dbReference type="Proteomes" id="UP000295444">
    <property type="component" value="Unassembled WGS sequence"/>
</dbReference>
<dbReference type="Pfam" id="PF01494">
    <property type="entry name" value="FAD_binding_3"/>
    <property type="match status" value="1"/>
</dbReference>
<comment type="caution">
    <text evidence="5">The sequence shown here is derived from an EMBL/GenBank/DDBJ whole genome shotgun (WGS) entry which is preliminary data.</text>
</comment>
<dbReference type="OrthoDB" id="4246007at2"/>
<dbReference type="InterPro" id="IPR050641">
    <property type="entry name" value="RIFMO-like"/>
</dbReference>
<protein>
    <submittedName>
        <fullName evidence="5">2-polyprenyl-6-methoxyphenol hydroxylase-like FAD-dependent oxidoreductase</fullName>
    </submittedName>
</protein>
<evidence type="ECO:0000256" key="3">
    <source>
        <dbReference type="ARBA" id="ARBA00022827"/>
    </source>
</evidence>
<comment type="cofactor">
    <cofactor evidence="1">
        <name>FAD</name>
        <dbReference type="ChEBI" id="CHEBI:57692"/>
    </cofactor>
</comment>
<dbReference type="AlphaFoldDB" id="A0A4R6SJ30"/>
<proteinExistence type="predicted"/>
<keyword evidence="3" id="KW-0274">FAD</keyword>
<gene>
    <name evidence="5" type="ORF">EV186_1021264</name>
</gene>
<dbReference type="Gene3D" id="3.40.30.120">
    <property type="match status" value="1"/>
</dbReference>
<keyword evidence="6" id="KW-1185">Reference proteome</keyword>
<evidence type="ECO:0000259" key="4">
    <source>
        <dbReference type="Pfam" id="PF01494"/>
    </source>
</evidence>
<feature type="domain" description="FAD-binding" evidence="4">
    <location>
        <begin position="3"/>
        <end position="342"/>
    </location>
</feature>
<dbReference type="SUPFAM" id="SSF51905">
    <property type="entry name" value="FAD/NAD(P)-binding domain"/>
    <property type="match status" value="1"/>
</dbReference>
<evidence type="ECO:0000256" key="1">
    <source>
        <dbReference type="ARBA" id="ARBA00001974"/>
    </source>
</evidence>
<dbReference type="Gene3D" id="3.30.9.10">
    <property type="entry name" value="D-Amino Acid Oxidase, subunit A, domain 2"/>
    <property type="match status" value="1"/>
</dbReference>
<dbReference type="EMBL" id="SNXZ01000002">
    <property type="protein sequence ID" value="TDQ01396.1"/>
    <property type="molecule type" value="Genomic_DNA"/>
</dbReference>
<dbReference type="PRINTS" id="PR00420">
    <property type="entry name" value="RNGMNOXGNASE"/>
</dbReference>
<dbReference type="InterPro" id="IPR002938">
    <property type="entry name" value="FAD-bd"/>
</dbReference>
<dbReference type="Gene3D" id="3.50.50.60">
    <property type="entry name" value="FAD/NAD(P)-binding domain"/>
    <property type="match status" value="1"/>
</dbReference>
<evidence type="ECO:0000256" key="2">
    <source>
        <dbReference type="ARBA" id="ARBA00022630"/>
    </source>
</evidence>
<name>A0A4R6SJ30_LABRH</name>
<sequence>MTKTGVLIVGGGVTGLTTALLLQQYGTPFLLVERHAGTSPQPKARRFNQRSMEVFRRLGVTDAIGAASKALANFQGMLTGATLAMATWPELTPNLTERIAQHAAFAELSPEPSVLCPQDVLEPVLRDAIDPAFLRFGTEVVDLHDQTAVLADGSTVEFEYVVAADGARSPIRERLGVARSGIGHLAANLDIYFRADLAELVRGREFNLCSIENPAASGAFVSINGTDRWLFSTTDGERDLDHWVSTLRTVIGIDVPVEIISILPWESGMYVADTYRGGRVFLAGDSAHVMPPMAAAGANTGIADADNLAWKLAFVLSGVAGEGLLDTYHAERYPVGYATAEFSSGSAGHLGDMIKSITSEKVAFDMGAAVFGAQYGEGGAFVPDGRSESPVDQYAPGGRPGTRIPHVWVKPGMSSLDLVSGLTLLATAEAWEMAASAAGVRCVAVDPEFAKLAGLLSGGAVLVRPDGIVGWHCAEMPPEPSALLADAVRRVTFAQPRA</sequence>
<dbReference type="GO" id="GO:0071949">
    <property type="term" value="F:FAD binding"/>
    <property type="evidence" value="ECO:0007669"/>
    <property type="project" value="InterPro"/>
</dbReference>
<dbReference type="Pfam" id="PF21274">
    <property type="entry name" value="Rng_hyd_C"/>
    <property type="match status" value="1"/>
</dbReference>
<evidence type="ECO:0000313" key="5">
    <source>
        <dbReference type="EMBL" id="TDQ01396.1"/>
    </source>
</evidence>
<dbReference type="RefSeq" id="WP_133849981.1">
    <property type="nucleotide sequence ID" value="NZ_SNXZ01000002.1"/>
</dbReference>
<evidence type="ECO:0000313" key="6">
    <source>
        <dbReference type="Proteomes" id="UP000295444"/>
    </source>
</evidence>
<dbReference type="GO" id="GO:0016709">
    <property type="term" value="F:oxidoreductase activity, acting on paired donors, with incorporation or reduction of molecular oxygen, NAD(P)H as one donor, and incorporation of one atom of oxygen"/>
    <property type="evidence" value="ECO:0007669"/>
    <property type="project" value="UniProtKB-ARBA"/>
</dbReference>
<keyword evidence="2" id="KW-0285">Flavoprotein</keyword>
<dbReference type="PANTHER" id="PTHR43004:SF19">
    <property type="entry name" value="BINDING MONOOXYGENASE, PUTATIVE (JCVI)-RELATED"/>
    <property type="match status" value="1"/>
</dbReference>
<accession>A0A4R6SJ30</accession>
<dbReference type="InterPro" id="IPR036188">
    <property type="entry name" value="FAD/NAD-bd_sf"/>
</dbReference>
<reference evidence="5 6" key="1">
    <citation type="submission" date="2019-03" db="EMBL/GenBank/DDBJ databases">
        <title>Genomic Encyclopedia of Type Strains, Phase IV (KMG-IV): sequencing the most valuable type-strain genomes for metagenomic binning, comparative biology and taxonomic classification.</title>
        <authorList>
            <person name="Goeker M."/>
        </authorList>
    </citation>
    <scope>NUCLEOTIDE SEQUENCE [LARGE SCALE GENOMIC DNA]</scope>
    <source>
        <strain evidence="5 6">DSM 45361</strain>
    </source>
</reference>